<dbReference type="VEuPathDB" id="MicrosporidiaDB:AAJ76_500021953"/>
<dbReference type="SMART" id="SM00356">
    <property type="entry name" value="ZnF_C3H1"/>
    <property type="match status" value="2"/>
</dbReference>
<dbReference type="AlphaFoldDB" id="A0A0F9WTS0"/>
<dbReference type="PANTHER" id="PTHR12547:SF18">
    <property type="entry name" value="PROTEIN TIS11"/>
    <property type="match status" value="1"/>
</dbReference>
<keyword evidence="8" id="KW-1185">Reference proteome</keyword>
<dbReference type="Proteomes" id="UP000034350">
    <property type="component" value="Unassembled WGS sequence"/>
</dbReference>
<dbReference type="PROSITE" id="PS50103">
    <property type="entry name" value="ZF_C3H1"/>
    <property type="match status" value="2"/>
</dbReference>
<dbReference type="Pfam" id="PF00642">
    <property type="entry name" value="zf-CCCH"/>
    <property type="match status" value="2"/>
</dbReference>
<dbReference type="InterPro" id="IPR036855">
    <property type="entry name" value="Znf_CCCH_sf"/>
</dbReference>
<feature type="zinc finger region" description="C3H1-type" evidence="5">
    <location>
        <begin position="73"/>
        <end position="101"/>
    </location>
</feature>
<evidence type="ECO:0000256" key="4">
    <source>
        <dbReference type="ARBA" id="ARBA00022833"/>
    </source>
</evidence>
<evidence type="ECO:0000256" key="1">
    <source>
        <dbReference type="ARBA" id="ARBA00022723"/>
    </source>
</evidence>
<dbReference type="OrthoDB" id="410307at2759"/>
<evidence type="ECO:0000259" key="6">
    <source>
        <dbReference type="PROSITE" id="PS50103"/>
    </source>
</evidence>
<keyword evidence="1 5" id="KW-0479">Metal-binding</keyword>
<name>A0A0F9WTS0_9MICR</name>
<accession>A0A0F9WTS0</accession>
<dbReference type="GO" id="GO:0008270">
    <property type="term" value="F:zinc ion binding"/>
    <property type="evidence" value="ECO:0007669"/>
    <property type="project" value="UniProtKB-KW"/>
</dbReference>
<feature type="domain" description="C3H1-type" evidence="6">
    <location>
        <begin position="111"/>
        <end position="139"/>
    </location>
</feature>
<dbReference type="VEuPathDB" id="MicrosporidiaDB:G9O61_00g003430"/>
<evidence type="ECO:0000313" key="7">
    <source>
        <dbReference type="EMBL" id="KKO76213.1"/>
    </source>
</evidence>
<feature type="zinc finger region" description="C3H1-type" evidence="5">
    <location>
        <begin position="111"/>
        <end position="139"/>
    </location>
</feature>
<evidence type="ECO:0000256" key="5">
    <source>
        <dbReference type="PROSITE-ProRule" id="PRU00723"/>
    </source>
</evidence>
<dbReference type="GeneID" id="36320789"/>
<dbReference type="InterPro" id="IPR000571">
    <property type="entry name" value="Znf_CCCH"/>
</dbReference>
<dbReference type="EMBL" id="JPQZ01000005">
    <property type="protein sequence ID" value="KKO76213.1"/>
    <property type="molecule type" value="Genomic_DNA"/>
</dbReference>
<comment type="caution">
    <text evidence="7">The sequence shown here is derived from an EMBL/GenBank/DDBJ whole genome shotgun (WGS) entry which is preliminary data.</text>
</comment>
<dbReference type="FunFam" id="4.10.1000.10:FF:000002">
    <property type="entry name" value="Zinc finger protein 36, C3H1 type-like 1"/>
    <property type="match status" value="1"/>
</dbReference>
<proteinExistence type="predicted"/>
<dbReference type="PANTHER" id="PTHR12547">
    <property type="entry name" value="CCCH ZINC FINGER/TIS11-RELATED"/>
    <property type="match status" value="1"/>
</dbReference>
<evidence type="ECO:0000313" key="8">
    <source>
        <dbReference type="Proteomes" id="UP000034350"/>
    </source>
</evidence>
<dbReference type="VEuPathDB" id="MicrosporidiaDB:NCER_100276"/>
<evidence type="ECO:0000256" key="3">
    <source>
        <dbReference type="ARBA" id="ARBA00022771"/>
    </source>
</evidence>
<dbReference type="GO" id="GO:0003729">
    <property type="term" value="F:mRNA binding"/>
    <property type="evidence" value="ECO:0007669"/>
    <property type="project" value="InterPro"/>
</dbReference>
<sequence>MKKGGKLFNLNISSPIEGVDKYFSSKMSCKNISESLKCKSLLEYKGLLCAISPNNKSKAVSSKEYFYNKKIQLYKTEICRSHSETGYCKYESKCQFAHDVNELRIVNRHPRYKTETCRTFWEEGSCPYGKRCCFIHIKNKSLEKERSSLESSLFVAENVNTIIKDINCTSNFLKLPTKSFLQLNYEELDTKSADNQINISTDQRKKSSKKNCDDLNENNPSIFQNEDLFDDMMFSSIDQLNYKNTSEIKKQSSDLNTKNKITLDFKNLVFEDYEFDRERQIDEKLYSSDVSPKENVIFDTLIFSQRKSFWENNENLLWTLSPLFYANNNHIWNRK</sequence>
<feature type="domain" description="C3H1-type" evidence="6">
    <location>
        <begin position="73"/>
        <end position="101"/>
    </location>
</feature>
<dbReference type="InterPro" id="IPR045877">
    <property type="entry name" value="ZFP36-like"/>
</dbReference>
<protein>
    <submittedName>
        <fullName evidence="7">Ccch-type zn-finger protein</fullName>
    </submittedName>
</protein>
<dbReference type="Gene3D" id="4.10.1000.10">
    <property type="entry name" value="Zinc finger, CCCH-type"/>
    <property type="match status" value="2"/>
</dbReference>
<dbReference type="SUPFAM" id="SSF90229">
    <property type="entry name" value="CCCH zinc finger"/>
    <property type="match status" value="2"/>
</dbReference>
<dbReference type="RefSeq" id="XP_024331955.1">
    <property type="nucleotide sequence ID" value="XM_024475842.1"/>
</dbReference>
<reference evidence="7 8" key="1">
    <citation type="journal article" date="2015" name="Environ. Microbiol.">
        <title>Genome analyses suggest the presence of polyploidy and recent human-driven expansions in eight global populations of the honeybee pathogen Nosema ceranae.</title>
        <authorList>
            <person name="Pelin A."/>
            <person name="Selman M."/>
            <person name="Aris-Brosou S."/>
            <person name="Farinelli L."/>
            <person name="Corradi N."/>
        </authorList>
    </citation>
    <scope>NUCLEOTIDE SEQUENCE [LARGE SCALE GENOMIC DNA]</scope>
    <source>
        <strain evidence="7 8">PA08 1199</strain>
    </source>
</reference>
<keyword evidence="4 5" id="KW-0862">Zinc</keyword>
<keyword evidence="3 5" id="KW-0863">Zinc-finger</keyword>
<evidence type="ECO:0000256" key="2">
    <source>
        <dbReference type="ARBA" id="ARBA00022737"/>
    </source>
</evidence>
<organism evidence="7 8">
    <name type="scientific">Vairimorpha ceranae</name>
    <dbReference type="NCBI Taxonomy" id="40302"/>
    <lineage>
        <taxon>Eukaryota</taxon>
        <taxon>Fungi</taxon>
        <taxon>Fungi incertae sedis</taxon>
        <taxon>Microsporidia</taxon>
        <taxon>Nosematidae</taxon>
        <taxon>Vairimorpha</taxon>
    </lineage>
</organism>
<dbReference type="FunFam" id="4.10.1000.10:FF:000001">
    <property type="entry name" value="zinc finger CCCH domain-containing protein 15-like"/>
    <property type="match status" value="1"/>
</dbReference>
<keyword evidence="2" id="KW-0677">Repeat</keyword>
<gene>
    <name evidence="7" type="ORF">AAJ76_500021953</name>
</gene>